<evidence type="ECO:0000313" key="1">
    <source>
        <dbReference type="EMBL" id="USJ20446.1"/>
    </source>
</evidence>
<organism evidence="1 2">
    <name type="scientific">Lactococcus formosensis</name>
    <dbReference type="NCBI Taxonomy" id="1281486"/>
    <lineage>
        <taxon>Bacteria</taxon>
        <taxon>Bacillati</taxon>
        <taxon>Bacillota</taxon>
        <taxon>Bacilli</taxon>
        <taxon>Lactobacillales</taxon>
        <taxon>Streptococcaceae</taxon>
        <taxon>Lactococcus</taxon>
    </lineage>
</organism>
<dbReference type="KEGG" id="lfo:LMK00_00205"/>
<accession>A0A9Q8Y200</accession>
<reference evidence="1" key="1">
    <citation type="journal article" date="2022" name="Front. Microbiol.">
        <title>Feed Insects as a Reservoir of Granadaene-Producing Lactococci.</title>
        <authorList>
            <person name="Neuzil-Bunesova V."/>
            <person name="Ramirez Garcia A."/>
            <person name="Modrackova N."/>
            <person name="Makovska M."/>
            <person name="Sabolova M."/>
            <person name="Sproer C."/>
            <person name="Bunk B."/>
            <person name="Blom J."/>
            <person name="Schwab C."/>
        </authorList>
    </citation>
    <scope>NUCLEOTIDE SEQUENCE</scope>
    <source>
        <strain evidence="1">I4/6O</strain>
    </source>
</reference>
<dbReference type="InterPro" id="IPR005358">
    <property type="entry name" value="Puta_zinc/iron-chelating_dom"/>
</dbReference>
<dbReference type="EMBL" id="CP086395">
    <property type="protein sequence ID" value="USJ20446.1"/>
    <property type="molecule type" value="Genomic_DNA"/>
</dbReference>
<proteinExistence type="predicted"/>
<dbReference type="AlphaFoldDB" id="A0A9Q8Y200"/>
<dbReference type="PANTHER" id="PTHR35866:SF1">
    <property type="entry name" value="YKGJ FAMILY CYSTEINE CLUSTER PROTEIN"/>
    <property type="match status" value="1"/>
</dbReference>
<dbReference type="Pfam" id="PF03692">
    <property type="entry name" value="CxxCxxCC"/>
    <property type="match status" value="1"/>
</dbReference>
<evidence type="ECO:0000313" key="2">
    <source>
        <dbReference type="Proteomes" id="UP001056730"/>
    </source>
</evidence>
<gene>
    <name evidence="1" type="ORF">LMK00_00205</name>
</gene>
<sequence length="161" mass="18737">MDIEHYKDLALQKKKEHKKFLGNLKKKAPKNLDYIVKETHDEVFAEIDCTTCANCCKSLGPLFTEADITRISKYLRMKAADFEAQYLRVDEDGDKVFQTMPCPFLGSDNLCSIYEVRPKACREFPHTDRKKIYQINNLTMKNTVTCPAAYLFVEKLRKKIE</sequence>
<protein>
    <submittedName>
        <fullName evidence="1">YkgJ family cysteine cluster protein</fullName>
    </submittedName>
</protein>
<name>A0A9Q8Y200_9LACT</name>
<dbReference type="Proteomes" id="UP001056730">
    <property type="component" value="Chromosome"/>
</dbReference>
<dbReference type="PANTHER" id="PTHR35866">
    <property type="entry name" value="PUTATIVE-RELATED"/>
    <property type="match status" value="1"/>
</dbReference>
<dbReference type="RefSeq" id="WP_252175495.1">
    <property type="nucleotide sequence ID" value="NZ_CP086395.1"/>
</dbReference>